<evidence type="ECO:0000256" key="7">
    <source>
        <dbReference type="PROSITE-ProRule" id="PRU01375"/>
    </source>
</evidence>
<dbReference type="GO" id="GO:0005576">
    <property type="term" value="C:extracellular region"/>
    <property type="evidence" value="ECO:0007669"/>
    <property type="project" value="UniProtKB-SubCell"/>
</dbReference>
<evidence type="ECO:0000256" key="2">
    <source>
        <dbReference type="ARBA" id="ARBA00010905"/>
    </source>
</evidence>
<dbReference type="Pfam" id="PF15711">
    <property type="entry name" value="ILEI"/>
    <property type="match status" value="1"/>
</dbReference>
<dbReference type="STRING" id="205130.ENSMAMP00000022877"/>
<keyword evidence="8" id="KW-1133">Transmembrane helix</keyword>
<evidence type="ECO:0000256" key="1">
    <source>
        <dbReference type="ARBA" id="ARBA00004613"/>
    </source>
</evidence>
<dbReference type="InterPro" id="IPR039220">
    <property type="entry name" value="FAM3"/>
</dbReference>
<evidence type="ECO:0000256" key="8">
    <source>
        <dbReference type="SAM" id="Phobius"/>
    </source>
</evidence>
<dbReference type="GeneTree" id="ENSGT00950000183004"/>
<keyword evidence="8" id="KW-0812">Transmembrane</keyword>
<feature type="transmembrane region" description="Helical" evidence="8">
    <location>
        <begin position="12"/>
        <end position="29"/>
    </location>
</feature>
<protein>
    <submittedName>
        <fullName evidence="10">Protein FAM3C-like</fullName>
    </submittedName>
</protein>
<evidence type="ECO:0000259" key="9">
    <source>
        <dbReference type="Pfam" id="PF15711"/>
    </source>
</evidence>
<dbReference type="Ensembl" id="ENSMAMT00000023460.2">
    <property type="protein sequence ID" value="ENSMAMP00000022877.1"/>
    <property type="gene ID" value="ENSMAMG00000015401.2"/>
</dbReference>
<evidence type="ECO:0000313" key="11">
    <source>
        <dbReference type="Proteomes" id="UP000261640"/>
    </source>
</evidence>
<evidence type="ECO:0000256" key="6">
    <source>
        <dbReference type="ARBA" id="ARBA00023157"/>
    </source>
</evidence>
<name>A0A3Q3MCH3_9TELE</name>
<dbReference type="Proteomes" id="UP000261640">
    <property type="component" value="Unplaced"/>
</dbReference>
<evidence type="ECO:0000256" key="3">
    <source>
        <dbReference type="ARBA" id="ARBA00022525"/>
    </source>
</evidence>
<dbReference type="PANTHER" id="PTHR14592">
    <property type="entry name" value="UNCHARACTERIZED FAM3"/>
    <property type="match status" value="1"/>
</dbReference>
<keyword evidence="11" id="KW-1185">Reference proteome</keyword>
<dbReference type="CDD" id="cd13940">
    <property type="entry name" value="ILEI_FAM3C"/>
    <property type="match status" value="1"/>
</dbReference>
<reference evidence="10" key="2">
    <citation type="submission" date="2025-09" db="UniProtKB">
        <authorList>
            <consortium name="Ensembl"/>
        </authorList>
    </citation>
    <scope>IDENTIFICATION</scope>
</reference>
<dbReference type="PROSITE" id="PS52031">
    <property type="entry name" value="GG_LECTIN"/>
    <property type="match status" value="1"/>
</dbReference>
<comment type="subcellular location">
    <subcellularLocation>
        <location evidence="1">Secreted</location>
    </subcellularLocation>
</comment>
<keyword evidence="5 7" id="KW-0430">Lectin</keyword>
<keyword evidence="8" id="KW-0472">Membrane</keyword>
<accession>A0A3Q3MCH3</accession>
<reference evidence="10" key="1">
    <citation type="submission" date="2025-08" db="UniProtKB">
        <authorList>
            <consortium name="Ensembl"/>
        </authorList>
    </citation>
    <scope>IDENTIFICATION</scope>
</reference>
<keyword evidence="4" id="KW-0732">Signal</keyword>
<evidence type="ECO:0000256" key="4">
    <source>
        <dbReference type="ARBA" id="ARBA00022729"/>
    </source>
</evidence>
<dbReference type="GO" id="GO:0030246">
    <property type="term" value="F:carbohydrate binding"/>
    <property type="evidence" value="ECO:0007669"/>
    <property type="project" value="UniProtKB-UniRule"/>
</dbReference>
<evidence type="ECO:0000256" key="5">
    <source>
        <dbReference type="ARBA" id="ARBA00022734"/>
    </source>
</evidence>
<organism evidence="10 11">
    <name type="scientific">Mastacembelus armatus</name>
    <name type="common">zig-zag eel</name>
    <dbReference type="NCBI Taxonomy" id="205130"/>
    <lineage>
        <taxon>Eukaryota</taxon>
        <taxon>Metazoa</taxon>
        <taxon>Chordata</taxon>
        <taxon>Craniata</taxon>
        <taxon>Vertebrata</taxon>
        <taxon>Euteleostomi</taxon>
        <taxon>Actinopterygii</taxon>
        <taxon>Neopterygii</taxon>
        <taxon>Teleostei</taxon>
        <taxon>Neoteleostei</taxon>
        <taxon>Acanthomorphata</taxon>
        <taxon>Anabantaria</taxon>
        <taxon>Synbranchiformes</taxon>
        <taxon>Mastacembelidae</taxon>
        <taxon>Mastacembelus</taxon>
    </lineage>
</organism>
<feature type="domain" description="ILEI/PANDER" evidence="9">
    <location>
        <begin position="109"/>
        <end position="196"/>
    </location>
</feature>
<keyword evidence="6" id="KW-1015">Disulfide bond</keyword>
<proteinExistence type="inferred from homology"/>
<dbReference type="InParanoid" id="A0A3Q3MCH3"/>
<keyword evidence="3" id="KW-0964">Secreted</keyword>
<dbReference type="InterPro" id="IPR039475">
    <property type="entry name" value="ILEI_FAM3C"/>
</dbReference>
<comment type="similarity">
    <text evidence="2">Belongs to the FAM3 family.</text>
</comment>
<sequence>MIRRLNIRQKGLLYVLLLVPVAVFITVVLQNHGYTFTEWRRVLSEGLATSHQTSRTQSKQSAGLCDVHEGCAEDDFSFSIRSGAANVVPPKICIQNKMVLGSVLNNAGSGINIVTLNGKTGEVMKTGHFDMYHNEVNLLIEFLQKIEKGSVVLMASYDEVSTNLNKDARELIAELGSSAVQALGFRDNWLFVGRKGTTMKSNFEKHLKNDKENNKYENWPELIDLKGCIPKNLE</sequence>
<evidence type="ECO:0000313" key="10">
    <source>
        <dbReference type="Ensembl" id="ENSMAMP00000022877.1"/>
    </source>
</evidence>
<dbReference type="AlphaFoldDB" id="A0A3Q3MCH3"/>
<dbReference type="InterPro" id="IPR039477">
    <property type="entry name" value="ILEI/PANDER_dom"/>
</dbReference>